<proteinExistence type="predicted"/>
<feature type="chain" id="PRO_5045775889" description="Altered inheritance of mitochondria protein 6" evidence="2">
    <location>
        <begin position="19"/>
        <end position="259"/>
    </location>
</feature>
<gene>
    <name evidence="3" type="ORF">A4D02_16580</name>
</gene>
<evidence type="ECO:0000313" key="3">
    <source>
        <dbReference type="EMBL" id="OQP40524.1"/>
    </source>
</evidence>
<comment type="caution">
    <text evidence="3">The sequence shown here is derived from an EMBL/GenBank/DDBJ whole genome shotgun (WGS) entry which is preliminary data.</text>
</comment>
<organism evidence="3 4">
    <name type="scientific">Niastella koreensis</name>
    <dbReference type="NCBI Taxonomy" id="354356"/>
    <lineage>
        <taxon>Bacteria</taxon>
        <taxon>Pseudomonadati</taxon>
        <taxon>Bacteroidota</taxon>
        <taxon>Chitinophagia</taxon>
        <taxon>Chitinophagales</taxon>
        <taxon>Chitinophagaceae</taxon>
        <taxon>Niastella</taxon>
    </lineage>
</organism>
<dbReference type="SUPFAM" id="SSF51695">
    <property type="entry name" value="PLC-like phosphodiesterases"/>
    <property type="match status" value="1"/>
</dbReference>
<dbReference type="Proteomes" id="UP000192277">
    <property type="component" value="Unassembled WGS sequence"/>
</dbReference>
<dbReference type="PANTHER" id="PTHR31571">
    <property type="entry name" value="ALTERED INHERITANCE OF MITOCHONDRIA PROTEIN 6"/>
    <property type="match status" value="1"/>
</dbReference>
<evidence type="ECO:0000313" key="4">
    <source>
        <dbReference type="Proteomes" id="UP000192277"/>
    </source>
</evidence>
<dbReference type="EMBL" id="LWBO01000077">
    <property type="protein sequence ID" value="OQP40524.1"/>
    <property type="molecule type" value="Genomic_DNA"/>
</dbReference>
<dbReference type="PANTHER" id="PTHR31571:SF1">
    <property type="entry name" value="ALTERED INHERITANCE OF MITOCHONDRIA PROTEIN 6"/>
    <property type="match status" value="1"/>
</dbReference>
<accession>A0ABX3NNV6</accession>
<feature type="signal peptide" evidence="2">
    <location>
        <begin position="1"/>
        <end position="18"/>
    </location>
</feature>
<keyword evidence="2" id="KW-0732">Signal</keyword>
<name>A0ABX3NNV6_9BACT</name>
<dbReference type="InterPro" id="IPR051236">
    <property type="entry name" value="HAT_RTT109-like"/>
</dbReference>
<protein>
    <recommendedName>
        <fullName evidence="1">Altered inheritance of mitochondria protein 6</fullName>
    </recommendedName>
</protein>
<dbReference type="InterPro" id="IPR017946">
    <property type="entry name" value="PLC-like_Pdiesterase_TIM-brl"/>
</dbReference>
<dbReference type="RefSeq" id="WP_014217566.1">
    <property type="nucleotide sequence ID" value="NZ_LWBO01000077.1"/>
</dbReference>
<keyword evidence="4" id="KW-1185">Reference proteome</keyword>
<sequence>MKNLVLIFLVFSTARAVAQNVYTTANAHAHNDYQHEPPLQAAYLNKFGSVEADVYLNDDVVLVAHNEKDVVNNKTLEDLYIKPILAHIKENNGYVYEDTTRSLILMLDIKSEGEATCHKIADLFAQYPDLTNCKTLTILVSGNKPLPGSYVSYPSFLWFDGLLSNRYNKEELSRIVVLSDNFREYSAWKGTGDIPAKDWAALQKAVAKGHELGKKVRFWNAPDNEEGWAKTFELGVDYIDTYSIKSLAEYMKKNTPKKP</sequence>
<evidence type="ECO:0000256" key="2">
    <source>
        <dbReference type="SAM" id="SignalP"/>
    </source>
</evidence>
<evidence type="ECO:0000256" key="1">
    <source>
        <dbReference type="ARBA" id="ARBA00014286"/>
    </source>
</evidence>
<reference evidence="3 4" key="1">
    <citation type="submission" date="2016-04" db="EMBL/GenBank/DDBJ databases">
        <authorList>
            <person name="Chen L."/>
            <person name="Zhuang W."/>
            <person name="Wang G."/>
        </authorList>
    </citation>
    <scope>NUCLEOTIDE SEQUENCE [LARGE SCALE GENOMIC DNA]</scope>
    <source>
        <strain evidence="4">GR20</strain>
    </source>
</reference>